<dbReference type="Proteomes" id="UP001469553">
    <property type="component" value="Unassembled WGS sequence"/>
</dbReference>
<gene>
    <name evidence="1" type="ORF">AMECASPLE_020629</name>
</gene>
<evidence type="ECO:0000313" key="1">
    <source>
        <dbReference type="EMBL" id="MEQ2284346.1"/>
    </source>
</evidence>
<name>A0ABV0XSB3_9TELE</name>
<proteinExistence type="predicted"/>
<keyword evidence="2" id="KW-1185">Reference proteome</keyword>
<organism evidence="1 2">
    <name type="scientific">Ameca splendens</name>
    <dbReference type="NCBI Taxonomy" id="208324"/>
    <lineage>
        <taxon>Eukaryota</taxon>
        <taxon>Metazoa</taxon>
        <taxon>Chordata</taxon>
        <taxon>Craniata</taxon>
        <taxon>Vertebrata</taxon>
        <taxon>Euteleostomi</taxon>
        <taxon>Actinopterygii</taxon>
        <taxon>Neopterygii</taxon>
        <taxon>Teleostei</taxon>
        <taxon>Neoteleostei</taxon>
        <taxon>Acanthomorphata</taxon>
        <taxon>Ovalentaria</taxon>
        <taxon>Atherinomorphae</taxon>
        <taxon>Cyprinodontiformes</taxon>
        <taxon>Goodeidae</taxon>
        <taxon>Ameca</taxon>
    </lineage>
</organism>
<dbReference type="EMBL" id="JAHRIP010011136">
    <property type="protein sequence ID" value="MEQ2284346.1"/>
    <property type="molecule type" value="Genomic_DNA"/>
</dbReference>
<comment type="caution">
    <text evidence="1">The sequence shown here is derived from an EMBL/GenBank/DDBJ whole genome shotgun (WGS) entry which is preliminary data.</text>
</comment>
<sequence length="170" mass="19232">MCSTHCEAVYLQKSASPCRSYRSLLRSCYCQLFGCDSCQRFSKAKSATLGPPVSVSHRSLEVIKDHLKLVAVVFGKARESTTDILMPGEQKVQIYTPVSACLFPVTYFLPNKIHIPVTLWAVKVAQRHYKAKNIVLRSSVFAFFLYTSSRFAKYMLHLATSNYLQAFQDC</sequence>
<evidence type="ECO:0000313" key="2">
    <source>
        <dbReference type="Proteomes" id="UP001469553"/>
    </source>
</evidence>
<accession>A0ABV0XSB3</accession>
<reference evidence="1 2" key="1">
    <citation type="submission" date="2021-06" db="EMBL/GenBank/DDBJ databases">
        <authorList>
            <person name="Palmer J.M."/>
        </authorList>
    </citation>
    <scope>NUCLEOTIDE SEQUENCE [LARGE SCALE GENOMIC DNA]</scope>
    <source>
        <strain evidence="1 2">AS_MEX2019</strain>
        <tissue evidence="1">Muscle</tissue>
    </source>
</reference>
<protein>
    <submittedName>
        <fullName evidence="1">Uncharacterized protein</fullName>
    </submittedName>
</protein>